<dbReference type="Gene3D" id="3.40.30.10">
    <property type="entry name" value="Glutaredoxin"/>
    <property type="match status" value="1"/>
</dbReference>
<dbReference type="SUPFAM" id="SSF52833">
    <property type="entry name" value="Thioredoxin-like"/>
    <property type="match status" value="1"/>
</dbReference>
<reference evidence="2 3" key="1">
    <citation type="submission" date="2023-12" db="EMBL/GenBank/DDBJ databases">
        <title>A high-quality genome assembly for Dillenia turbinata (Dilleniales).</title>
        <authorList>
            <person name="Chanderbali A."/>
        </authorList>
    </citation>
    <scope>NUCLEOTIDE SEQUENCE [LARGE SCALE GENOMIC DNA]</scope>
    <source>
        <strain evidence="2">LSX21</strain>
        <tissue evidence="2">Leaf</tissue>
    </source>
</reference>
<dbReference type="CDD" id="cd02968">
    <property type="entry name" value="SCO"/>
    <property type="match status" value="1"/>
</dbReference>
<sequence>MLVSRNMIFCIKNRSAQTLNLLHRFDQSKRIPWSHHVRSARYSTGGSNGHPLVSPPTPSSSSWASYAVPAALLGVVGAAFFVRYNDERRAVPKGEHAQVEQRNVKGPKIGGPFTLINTAGHIVTERDFQGKWVLLYFGYTSSPDVGPQEVQKMAKAIQILETKYKLEILPVFVTIDPQRDNPSQLHAYLKEFDSRINGLTGPVAAIRQMAQEYRVYFKKIEEEGDDYLVESSHNMYLFNPNMEIVRCFGLEYDAEELAKAILSDTKKT</sequence>
<keyword evidence="3" id="KW-1185">Reference proteome</keyword>
<comment type="caution">
    <text evidence="2">The sequence shown here is derived from an EMBL/GenBank/DDBJ whole genome shotgun (WGS) entry which is preliminary data.</text>
</comment>
<evidence type="ECO:0000313" key="3">
    <source>
        <dbReference type="Proteomes" id="UP001370490"/>
    </source>
</evidence>
<dbReference type="FunFam" id="3.40.30.10:FF:000013">
    <property type="entry name" value="Blast:Protein SCO1 homolog, mitochondrial"/>
    <property type="match status" value="1"/>
</dbReference>
<dbReference type="AlphaFoldDB" id="A0AAN8Z5N3"/>
<dbReference type="GO" id="GO:0005739">
    <property type="term" value="C:mitochondrion"/>
    <property type="evidence" value="ECO:0007669"/>
    <property type="project" value="GOC"/>
</dbReference>
<dbReference type="EMBL" id="JBAMMX010000018">
    <property type="protein sequence ID" value="KAK6923430.1"/>
    <property type="molecule type" value="Genomic_DNA"/>
</dbReference>
<dbReference type="Pfam" id="PF02630">
    <property type="entry name" value="SCO1-SenC"/>
    <property type="match status" value="1"/>
</dbReference>
<name>A0AAN8Z5N3_9MAGN</name>
<evidence type="ECO:0000256" key="1">
    <source>
        <dbReference type="ARBA" id="ARBA00010996"/>
    </source>
</evidence>
<evidence type="ECO:0000313" key="2">
    <source>
        <dbReference type="EMBL" id="KAK6923430.1"/>
    </source>
</evidence>
<organism evidence="2 3">
    <name type="scientific">Dillenia turbinata</name>
    <dbReference type="NCBI Taxonomy" id="194707"/>
    <lineage>
        <taxon>Eukaryota</taxon>
        <taxon>Viridiplantae</taxon>
        <taxon>Streptophyta</taxon>
        <taxon>Embryophyta</taxon>
        <taxon>Tracheophyta</taxon>
        <taxon>Spermatophyta</taxon>
        <taxon>Magnoliopsida</taxon>
        <taxon>eudicotyledons</taxon>
        <taxon>Gunneridae</taxon>
        <taxon>Pentapetalae</taxon>
        <taxon>Dilleniales</taxon>
        <taxon>Dilleniaceae</taxon>
        <taxon>Dillenia</taxon>
    </lineage>
</organism>
<protein>
    <submittedName>
        <fullName evidence="2">Copper chaperone SCO1/SenC</fullName>
    </submittedName>
</protein>
<dbReference type="InterPro" id="IPR003782">
    <property type="entry name" value="SCO1/SenC"/>
</dbReference>
<dbReference type="PANTHER" id="PTHR12151:SF1">
    <property type="entry name" value="PROTEIN SCO1 HOMOLOG 2, MITOCHONDRIAL"/>
    <property type="match status" value="1"/>
</dbReference>
<gene>
    <name evidence="2" type="ORF">RJ641_011734</name>
</gene>
<dbReference type="GO" id="GO:0033617">
    <property type="term" value="P:mitochondrial respiratory chain complex IV assembly"/>
    <property type="evidence" value="ECO:0007669"/>
    <property type="project" value="TreeGrafter"/>
</dbReference>
<comment type="similarity">
    <text evidence="1">Belongs to the SCO1/2 family.</text>
</comment>
<accession>A0AAN8Z5N3</accession>
<dbReference type="InterPro" id="IPR036249">
    <property type="entry name" value="Thioredoxin-like_sf"/>
</dbReference>
<proteinExistence type="inferred from homology"/>
<dbReference type="PANTHER" id="PTHR12151">
    <property type="entry name" value="ELECTRON TRANSPORT PROTIN SCO1/SENC FAMILY MEMBER"/>
    <property type="match status" value="1"/>
</dbReference>
<dbReference type="Proteomes" id="UP001370490">
    <property type="component" value="Unassembled WGS sequence"/>
</dbReference>